<dbReference type="InterPro" id="IPR013785">
    <property type="entry name" value="Aldolase_TIM"/>
</dbReference>
<keyword evidence="2" id="KW-0413">Isomerase</keyword>
<comment type="caution">
    <text evidence="3">The sequence shown here is derived from an EMBL/GenBank/DDBJ whole genome shotgun (WGS) entry which is preliminary data.</text>
</comment>
<dbReference type="GO" id="GO:0005975">
    <property type="term" value="P:carbohydrate metabolic process"/>
    <property type="evidence" value="ECO:0007669"/>
    <property type="project" value="InterPro"/>
</dbReference>
<organism evidence="3 4">
    <name type="scientific">Candidatus Kaiserbacteria bacterium RIFCSPHIGHO2_02_FULL_55_20</name>
    <dbReference type="NCBI Taxonomy" id="1798497"/>
    <lineage>
        <taxon>Bacteria</taxon>
        <taxon>Candidatus Kaiseribacteriota</taxon>
    </lineage>
</organism>
<evidence type="ECO:0000256" key="2">
    <source>
        <dbReference type="ARBA" id="ARBA00023235"/>
    </source>
</evidence>
<keyword evidence="1" id="KW-0479">Metal-binding</keyword>
<sequence length="228" mass="24516">MNEIRIAPTCVPMSERDLAVCRDQIVDFAPAIHIDVDDAVFAPLFTWPYCSPGSFDTFDLTSVKGLTADVHLMVQKPESIGLEFIRAGASCVMGHIETFQSATKAQDALSGWRSAGASEVGLAILFQTPLEGLESFISNCDIVHMMSIDRIGTQGIPYNPSAPARIADFHEQYPDVTISVDGGVCENNIVELVRAGARRFGIGAAISKAADPKAAYEHLKSLAESALE</sequence>
<dbReference type="GO" id="GO:0046872">
    <property type="term" value="F:metal ion binding"/>
    <property type="evidence" value="ECO:0007669"/>
    <property type="project" value="UniProtKB-KW"/>
</dbReference>
<dbReference type="EMBL" id="MFLK01000040">
    <property type="protein sequence ID" value="OGG65653.1"/>
    <property type="molecule type" value="Genomic_DNA"/>
</dbReference>
<dbReference type="STRING" id="1798497.A3D71_02990"/>
<dbReference type="InterPro" id="IPR000056">
    <property type="entry name" value="Ribul_P_3_epim-like"/>
</dbReference>
<evidence type="ECO:0000313" key="4">
    <source>
        <dbReference type="Proteomes" id="UP000177652"/>
    </source>
</evidence>
<dbReference type="AlphaFoldDB" id="A0A1F6DW75"/>
<protein>
    <recommendedName>
        <fullName evidence="5">Ribulose-phosphate 3-epimerase</fullName>
    </recommendedName>
</protein>
<dbReference type="InterPro" id="IPR011060">
    <property type="entry name" value="RibuloseP-bd_barrel"/>
</dbReference>
<dbReference type="GO" id="GO:0016857">
    <property type="term" value="F:racemase and epimerase activity, acting on carbohydrates and derivatives"/>
    <property type="evidence" value="ECO:0007669"/>
    <property type="project" value="InterPro"/>
</dbReference>
<name>A0A1F6DW75_9BACT</name>
<dbReference type="Pfam" id="PF00834">
    <property type="entry name" value="Ribul_P_3_epim"/>
    <property type="match status" value="1"/>
</dbReference>
<evidence type="ECO:0000313" key="3">
    <source>
        <dbReference type="EMBL" id="OGG65653.1"/>
    </source>
</evidence>
<dbReference type="Gene3D" id="3.20.20.70">
    <property type="entry name" value="Aldolase class I"/>
    <property type="match status" value="1"/>
</dbReference>
<dbReference type="SUPFAM" id="SSF51366">
    <property type="entry name" value="Ribulose-phoshate binding barrel"/>
    <property type="match status" value="1"/>
</dbReference>
<gene>
    <name evidence="3" type="ORF">A3D71_02990</name>
</gene>
<proteinExistence type="predicted"/>
<evidence type="ECO:0008006" key="5">
    <source>
        <dbReference type="Google" id="ProtNLM"/>
    </source>
</evidence>
<reference evidence="3 4" key="1">
    <citation type="journal article" date="2016" name="Nat. Commun.">
        <title>Thousands of microbial genomes shed light on interconnected biogeochemical processes in an aquifer system.</title>
        <authorList>
            <person name="Anantharaman K."/>
            <person name="Brown C.T."/>
            <person name="Hug L.A."/>
            <person name="Sharon I."/>
            <person name="Castelle C.J."/>
            <person name="Probst A.J."/>
            <person name="Thomas B.C."/>
            <person name="Singh A."/>
            <person name="Wilkins M.J."/>
            <person name="Karaoz U."/>
            <person name="Brodie E.L."/>
            <person name="Williams K.H."/>
            <person name="Hubbard S.S."/>
            <person name="Banfield J.F."/>
        </authorList>
    </citation>
    <scope>NUCLEOTIDE SEQUENCE [LARGE SCALE GENOMIC DNA]</scope>
</reference>
<accession>A0A1F6DW75</accession>
<dbReference type="Proteomes" id="UP000177652">
    <property type="component" value="Unassembled WGS sequence"/>
</dbReference>
<dbReference type="PANTHER" id="PTHR11749">
    <property type="entry name" value="RIBULOSE-5-PHOSPHATE-3-EPIMERASE"/>
    <property type="match status" value="1"/>
</dbReference>
<evidence type="ECO:0000256" key="1">
    <source>
        <dbReference type="ARBA" id="ARBA00022723"/>
    </source>
</evidence>